<dbReference type="SUPFAM" id="SSF56104">
    <property type="entry name" value="SAICAR synthase-like"/>
    <property type="match status" value="2"/>
</dbReference>
<dbReference type="PANTHER" id="PTHR23086:SF8">
    <property type="entry name" value="PHOSPHATIDYLINOSITOL 5-PHOSPHATE 4-KINASE, ISOFORM A"/>
    <property type="match status" value="1"/>
</dbReference>
<dbReference type="Gene3D" id="3.30.810.10">
    <property type="entry name" value="2-Layer Sandwich"/>
    <property type="match status" value="1"/>
</dbReference>
<dbReference type="GO" id="GO:0005886">
    <property type="term" value="C:plasma membrane"/>
    <property type="evidence" value="ECO:0007669"/>
    <property type="project" value="TreeGrafter"/>
</dbReference>
<dbReference type="SMART" id="SM00330">
    <property type="entry name" value="PIPKc"/>
    <property type="match status" value="1"/>
</dbReference>
<feature type="domain" description="PIPK" evidence="3">
    <location>
        <begin position="3"/>
        <end position="493"/>
    </location>
</feature>
<organism evidence="4 5">
    <name type="scientific">Pycnococcus provasolii</name>
    <dbReference type="NCBI Taxonomy" id="41880"/>
    <lineage>
        <taxon>Eukaryota</taxon>
        <taxon>Viridiplantae</taxon>
        <taxon>Chlorophyta</taxon>
        <taxon>Pseudoscourfieldiophyceae</taxon>
        <taxon>Pseudoscourfieldiales</taxon>
        <taxon>Pycnococcaceae</taxon>
        <taxon>Pycnococcus</taxon>
    </lineage>
</organism>
<keyword evidence="5" id="KW-1185">Reference proteome</keyword>
<dbReference type="EMBL" id="BNJQ01000006">
    <property type="protein sequence ID" value="GHP03859.1"/>
    <property type="molecule type" value="Genomic_DNA"/>
</dbReference>
<dbReference type="EC" id="2.7.1.68" evidence="1"/>
<evidence type="ECO:0000256" key="1">
    <source>
        <dbReference type="ARBA" id="ARBA00012172"/>
    </source>
</evidence>
<comment type="caution">
    <text evidence="4">The sequence shown here is derived from an EMBL/GenBank/DDBJ whole genome shotgun (WGS) entry which is preliminary data.</text>
</comment>
<dbReference type="OrthoDB" id="158357at2759"/>
<dbReference type="InterPro" id="IPR023610">
    <property type="entry name" value="PInositol-4/5-P-5/4-kinase"/>
</dbReference>
<reference evidence="4" key="1">
    <citation type="submission" date="2020-10" db="EMBL/GenBank/DDBJ databases">
        <title>Unveiling of a novel bifunctional photoreceptor, Dualchrome1, isolated from a cosmopolitan green alga.</title>
        <authorList>
            <person name="Suzuki S."/>
            <person name="Kawachi M."/>
        </authorList>
    </citation>
    <scope>NUCLEOTIDE SEQUENCE</scope>
    <source>
        <strain evidence="4">NIES 2893</strain>
    </source>
</reference>
<dbReference type="InterPro" id="IPR027483">
    <property type="entry name" value="PInositol-4-P-4/5-kinase_C_sf"/>
</dbReference>
<proteinExistence type="predicted"/>
<evidence type="ECO:0000313" key="5">
    <source>
        <dbReference type="Proteomes" id="UP000660262"/>
    </source>
</evidence>
<name>A0A830HET4_9CHLO</name>
<dbReference type="InterPro" id="IPR027484">
    <property type="entry name" value="PInositol-4-P-5-kinase_N"/>
</dbReference>
<dbReference type="Proteomes" id="UP000660262">
    <property type="component" value="Unassembled WGS sequence"/>
</dbReference>
<dbReference type="Gene3D" id="3.30.800.10">
    <property type="entry name" value="Phosphatidylinositol Phosphate Kinase II Beta"/>
    <property type="match status" value="1"/>
</dbReference>
<dbReference type="InterPro" id="IPR002498">
    <property type="entry name" value="PInositol-4-P-4/5-kinase_core"/>
</dbReference>
<feature type="compositionally biased region" description="Low complexity" evidence="2">
    <location>
        <begin position="137"/>
        <end position="148"/>
    </location>
</feature>
<dbReference type="GO" id="GO:0016308">
    <property type="term" value="F:1-phosphatidylinositol-4-phosphate 5-kinase activity"/>
    <property type="evidence" value="ECO:0007669"/>
    <property type="project" value="UniProtKB-EC"/>
</dbReference>
<evidence type="ECO:0000313" key="4">
    <source>
        <dbReference type="EMBL" id="GHP03859.1"/>
    </source>
</evidence>
<dbReference type="GO" id="GO:0046854">
    <property type="term" value="P:phosphatidylinositol phosphate biosynthetic process"/>
    <property type="evidence" value="ECO:0007669"/>
    <property type="project" value="TreeGrafter"/>
</dbReference>
<protein>
    <recommendedName>
        <fullName evidence="1">1-phosphatidylinositol-4-phosphate 5-kinase</fullName>
        <ecNumber evidence="1">2.7.1.68</ecNumber>
    </recommendedName>
</protein>
<dbReference type="PANTHER" id="PTHR23086">
    <property type="entry name" value="PHOSPHATIDYLINOSITOL-4-PHOSPHATE 5-KINASE"/>
    <property type="match status" value="1"/>
</dbReference>
<gene>
    <name evidence="4" type="ORF">PPROV_000261300</name>
</gene>
<dbReference type="Pfam" id="PF01504">
    <property type="entry name" value="PIP5K"/>
    <property type="match status" value="1"/>
</dbReference>
<evidence type="ECO:0000259" key="3">
    <source>
        <dbReference type="SMART" id="SM00330"/>
    </source>
</evidence>
<accession>A0A830HET4</accession>
<sequence>MSTARAFYRIGDEVVATINDDVHGELRRACGIEETFLVSNFDFSALGDGGGKGGSAIAMTSDGRFFVKELSSSDHAVLADREMVQSLARHLISSASSEDGGTEIGSLLSRPVLHFTRRLRGGPSWSPRASSVGGWVTTTSEQQTSTPPKLCHDGDMIDNNDARVVDNVADAKRPNKVIFYAVWTNVIYCRKLRATIPGPVVAACCDSSIGGERGELPPLQGHHNDTFNDDTNLLRRWSSAAAADDNGVSLNRFHAEQAAAGSSVMPSSSTVSSAVVRPFDEVYDIKGSADDKLLYERGRRIAESHKRCYRVGWMICEATYRCMIPPTRQCYLAGKYRARVMQFYVEKEDRDMLLRTMERDVAWLEQHGLMDYSLVVARSFAHSREEAVSCVDADMATTTAAAAFTDDYKRFSPLAAAASERNLGTRAPPLVCHTSEGRYEMCHVGLIDYLQKWTFHKQVAHLIKASVAPRPISTIPPRAYARQFLNDMHSRWTIIE</sequence>
<dbReference type="AlphaFoldDB" id="A0A830HET4"/>
<evidence type="ECO:0000256" key="2">
    <source>
        <dbReference type="SAM" id="MobiDB-lite"/>
    </source>
</evidence>
<feature type="region of interest" description="Disordered" evidence="2">
    <location>
        <begin position="124"/>
        <end position="148"/>
    </location>
</feature>